<keyword evidence="5" id="KW-0511">Multifunctional enzyme</keyword>
<dbReference type="EMBL" id="UINC01018434">
    <property type="protein sequence ID" value="SVA77433.1"/>
    <property type="molecule type" value="Genomic_DNA"/>
</dbReference>
<dbReference type="PANTHER" id="PTHR46969:SF1">
    <property type="entry name" value="BIFUNCTIONAL PROTEIN HLDE"/>
    <property type="match status" value="1"/>
</dbReference>
<name>A0A381YLR8_9ZZZZ</name>
<dbReference type="AlphaFoldDB" id="A0A381YLR8"/>
<gene>
    <name evidence="9" type="ORF">METZ01_LOCUS130287</name>
</gene>
<evidence type="ECO:0000256" key="4">
    <source>
        <dbReference type="ARBA" id="ARBA00022777"/>
    </source>
</evidence>
<dbReference type="InterPro" id="IPR014729">
    <property type="entry name" value="Rossmann-like_a/b/a_fold"/>
</dbReference>
<evidence type="ECO:0000259" key="8">
    <source>
        <dbReference type="Pfam" id="PF01467"/>
    </source>
</evidence>
<dbReference type="SUPFAM" id="SSF53613">
    <property type="entry name" value="Ribokinase-like"/>
    <property type="match status" value="1"/>
</dbReference>
<evidence type="ECO:0000313" key="9">
    <source>
        <dbReference type="EMBL" id="SVA77433.1"/>
    </source>
</evidence>
<dbReference type="SUPFAM" id="SSF52374">
    <property type="entry name" value="Nucleotidylyl transferase"/>
    <property type="match status" value="1"/>
</dbReference>
<dbReference type="GO" id="GO:0016773">
    <property type="term" value="F:phosphotransferase activity, alcohol group as acceptor"/>
    <property type="evidence" value="ECO:0007669"/>
    <property type="project" value="InterPro"/>
</dbReference>
<keyword evidence="4" id="KW-0418">Kinase</keyword>
<dbReference type="GO" id="GO:0033785">
    <property type="term" value="F:heptose 7-phosphate kinase activity"/>
    <property type="evidence" value="ECO:0007669"/>
    <property type="project" value="TreeGrafter"/>
</dbReference>
<organism evidence="9">
    <name type="scientific">marine metagenome</name>
    <dbReference type="NCBI Taxonomy" id="408172"/>
    <lineage>
        <taxon>unclassified sequences</taxon>
        <taxon>metagenomes</taxon>
        <taxon>ecological metagenomes</taxon>
    </lineage>
</organism>
<dbReference type="CDD" id="cd01172">
    <property type="entry name" value="RfaE_like"/>
    <property type="match status" value="1"/>
</dbReference>
<comment type="function">
    <text evidence="1">Catalyzes the phosphorylation of D-glycero-D-manno-heptose 7-phosphate at the C-1 position to selectively form D-glycero-beta-D-manno-heptose-1,7-bisphosphate.</text>
</comment>
<reference evidence="9" key="1">
    <citation type="submission" date="2018-05" db="EMBL/GenBank/DDBJ databases">
        <authorList>
            <person name="Lanie J.A."/>
            <person name="Ng W.-L."/>
            <person name="Kazmierczak K.M."/>
            <person name="Andrzejewski T.M."/>
            <person name="Davidsen T.M."/>
            <person name="Wayne K.J."/>
            <person name="Tettelin H."/>
            <person name="Glass J.I."/>
            <person name="Rusch D."/>
            <person name="Podicherti R."/>
            <person name="Tsui H.-C.T."/>
            <person name="Winkler M.E."/>
        </authorList>
    </citation>
    <scope>NUCLEOTIDE SEQUENCE</scope>
</reference>
<dbReference type="InterPro" id="IPR011611">
    <property type="entry name" value="PfkB_dom"/>
</dbReference>
<evidence type="ECO:0000256" key="1">
    <source>
        <dbReference type="ARBA" id="ARBA00002319"/>
    </source>
</evidence>
<evidence type="ECO:0000256" key="5">
    <source>
        <dbReference type="ARBA" id="ARBA00023268"/>
    </source>
</evidence>
<evidence type="ECO:0000259" key="7">
    <source>
        <dbReference type="Pfam" id="PF00294"/>
    </source>
</evidence>
<evidence type="ECO:0008006" key="10">
    <source>
        <dbReference type="Google" id="ProtNLM"/>
    </source>
</evidence>
<dbReference type="InterPro" id="IPR004821">
    <property type="entry name" value="Cyt_trans-like"/>
</dbReference>
<dbReference type="PANTHER" id="PTHR46969">
    <property type="entry name" value="BIFUNCTIONAL PROTEIN HLDE"/>
    <property type="match status" value="1"/>
</dbReference>
<dbReference type="Pfam" id="PF01467">
    <property type="entry name" value="CTP_transf_like"/>
    <property type="match status" value="1"/>
</dbReference>
<comment type="function">
    <text evidence="2">Catalyzes the ADP transfer from ATP to D-glycero-beta-D-manno-heptose 1-phosphate, yielding ADP-D-glycero-beta-D-manno-heptose.</text>
</comment>
<evidence type="ECO:0000256" key="2">
    <source>
        <dbReference type="ARBA" id="ARBA00003753"/>
    </source>
</evidence>
<evidence type="ECO:0000256" key="3">
    <source>
        <dbReference type="ARBA" id="ARBA00022679"/>
    </source>
</evidence>
<dbReference type="GO" id="GO:0033786">
    <property type="term" value="F:heptose-1-phosphate adenylyltransferase activity"/>
    <property type="evidence" value="ECO:0007669"/>
    <property type="project" value="TreeGrafter"/>
</dbReference>
<dbReference type="GO" id="GO:0005829">
    <property type="term" value="C:cytosol"/>
    <property type="evidence" value="ECO:0007669"/>
    <property type="project" value="TreeGrafter"/>
</dbReference>
<dbReference type="InterPro" id="IPR011913">
    <property type="entry name" value="RfaE_dom_I"/>
</dbReference>
<keyword evidence="6" id="KW-0119">Carbohydrate metabolism</keyword>
<dbReference type="Pfam" id="PF00294">
    <property type="entry name" value="PfkB"/>
    <property type="match status" value="1"/>
</dbReference>
<evidence type="ECO:0000256" key="6">
    <source>
        <dbReference type="ARBA" id="ARBA00023277"/>
    </source>
</evidence>
<feature type="domain" description="Carbohydrate kinase PfkB" evidence="7">
    <location>
        <begin position="169"/>
        <end position="470"/>
    </location>
</feature>
<accession>A0A381YLR8</accession>
<feature type="domain" description="Cytidyltransferase-like" evidence="8">
    <location>
        <begin position="12"/>
        <end position="142"/>
    </location>
</feature>
<protein>
    <recommendedName>
        <fullName evidence="10">ADP-heptose synthase</fullName>
    </recommendedName>
</protein>
<proteinExistence type="predicted"/>
<keyword evidence="3" id="KW-0808">Transferase</keyword>
<sequence>MENKNKLTTVLVSGNFNVLHPGHIRLLRFAKESGDYLIVAVESDRIAGGAAHVPEDLRIEGIKSNSWVNETILLDEPLGDLIKRLQPDIVIKGKEHQDQFNLEQAVLDSYGGKLKFSSGEIKFSSLDLLRKEFSQTIKDNIILPFKYMKRHEISSGRIKSIIDDFSSLRVCVVGDLIVDEYITCEPLGMSQEDPTIVVTPVDTTRFIGGAGIVAAHAVGLGAKVKLITVVGNDSSHTFAENKLSEFGVTKSLIVDDGRPTTVKQRFRSKGKTLLRVSHLHQSTISPSFQSIFLKNVKSIIDKVDLLVFSDFNYGCLPQGLVDQILTLAKENNVMLAADSQSSSQIGDISRFKNMDLITPTEREARVSTRNNEDGLVVLAEQLRRQSSAENILLKIGEEGVLIHANDSNGDNPWLTDRIGALNSNPRDVAGAGDSLLISCALTMARGGTIWEAALIGSLAAAIQVGRVGNTPLQSKELLKELT</sequence>
<dbReference type="Gene3D" id="3.40.50.620">
    <property type="entry name" value="HUPs"/>
    <property type="match status" value="1"/>
</dbReference>
<dbReference type="NCBIfam" id="TIGR00125">
    <property type="entry name" value="cyt_tran_rel"/>
    <property type="match status" value="1"/>
</dbReference>
<dbReference type="InterPro" id="IPR029056">
    <property type="entry name" value="Ribokinase-like"/>
</dbReference>
<dbReference type="Gene3D" id="3.40.1190.20">
    <property type="match status" value="1"/>
</dbReference>